<dbReference type="PROSITE" id="PS51257">
    <property type="entry name" value="PROKAR_LIPOPROTEIN"/>
    <property type="match status" value="1"/>
</dbReference>
<keyword evidence="4" id="KW-1185">Reference proteome</keyword>
<gene>
    <name evidence="3" type="ORF">WAE96_20550</name>
</gene>
<dbReference type="PROSITE" id="PS50005">
    <property type="entry name" value="TPR"/>
    <property type="match status" value="1"/>
</dbReference>
<dbReference type="Proteomes" id="UP001382455">
    <property type="component" value="Unassembled WGS sequence"/>
</dbReference>
<reference evidence="3 4" key="1">
    <citation type="submission" date="2023-12" db="EMBL/GenBank/DDBJ databases">
        <title>Friends and Foes: Symbiotic and Algicidal bacterial influence on Karenia brevis blooms.</title>
        <authorList>
            <person name="Fei C."/>
            <person name="Mohamed A.R."/>
            <person name="Booker A."/>
            <person name="Arshad M."/>
            <person name="Klass S."/>
            <person name="Ahn S."/>
            <person name="Gilbert P.M."/>
            <person name="Heil C.A."/>
            <person name="Martinez J.M."/>
            <person name="Amin S.A."/>
        </authorList>
    </citation>
    <scope>NUCLEOTIDE SEQUENCE [LARGE SCALE GENOMIC DNA]</scope>
    <source>
        <strain evidence="3 4">CE15</strain>
    </source>
</reference>
<organism evidence="3 4">
    <name type="scientific">Pseudoalteromonas spongiae</name>
    <dbReference type="NCBI Taxonomy" id="298657"/>
    <lineage>
        <taxon>Bacteria</taxon>
        <taxon>Pseudomonadati</taxon>
        <taxon>Pseudomonadota</taxon>
        <taxon>Gammaproteobacteria</taxon>
        <taxon>Alteromonadales</taxon>
        <taxon>Pseudoalteromonadaceae</taxon>
        <taxon>Pseudoalteromonas</taxon>
    </lineage>
</organism>
<dbReference type="RefSeq" id="WP_336436929.1">
    <property type="nucleotide sequence ID" value="NZ_JBAWKS010000002.1"/>
</dbReference>
<evidence type="ECO:0000256" key="2">
    <source>
        <dbReference type="SAM" id="SignalP"/>
    </source>
</evidence>
<dbReference type="EMBL" id="JBAWKS010000002">
    <property type="protein sequence ID" value="MEI4552080.1"/>
    <property type="molecule type" value="Genomic_DNA"/>
</dbReference>
<dbReference type="InterPro" id="IPR019734">
    <property type="entry name" value="TPR_rpt"/>
</dbReference>
<dbReference type="InterPro" id="IPR011990">
    <property type="entry name" value="TPR-like_helical_dom_sf"/>
</dbReference>
<accession>A0ABU8EYM2</accession>
<evidence type="ECO:0000313" key="3">
    <source>
        <dbReference type="EMBL" id="MEI4552080.1"/>
    </source>
</evidence>
<sequence>MRLVFHASIITCALVFLSACSSITSGQLFSNYTEQLTPARNALQSANIQQAASLLPTHSVNNVSNTLGQLENARVSQLSENYTDSKVAFENALHQIDKQNFAANIEISEGLQTTASFLTNDNVRDYRVPYFEQTMVHTLQSLNYVALKNIEGALVEVRRANLVQQQALKKNQNELEKAAAKTSLDLNDLYSRYPTMDDMIGSVKNGFQNAFTFYLSGFLYEATGEYNAAYIDYKRAIDIYPENTYLQQDILRLAKYLGFSDEYDYFKARFNAEPLTKNNQVPVLVLIEQGLIPEKKEARIDLPIFTSRDDIRFYSVALPSYVNNHEYAAPVSINIGEQTLQSETIVKLSALAAKDLKERMPGIVARQITRLIAKEQFRKSAARNGGDVGNIIATLYNLASERADTRSWLTLANNYQIAKTYLTSGEHTLSINLNGITHPVSFSTDGNKSVLIKVVNLGSTLNTTVYTI</sequence>
<feature type="signal peptide" evidence="2">
    <location>
        <begin position="1"/>
        <end position="21"/>
    </location>
</feature>
<proteinExistence type="predicted"/>
<feature type="repeat" description="TPR" evidence="1">
    <location>
        <begin position="210"/>
        <end position="243"/>
    </location>
</feature>
<dbReference type="SMART" id="SM00028">
    <property type="entry name" value="TPR"/>
    <property type="match status" value="1"/>
</dbReference>
<dbReference type="Gene3D" id="1.25.40.10">
    <property type="entry name" value="Tetratricopeptide repeat domain"/>
    <property type="match status" value="1"/>
</dbReference>
<protein>
    <recommendedName>
        <fullName evidence="5">Adenine DNA methylase</fullName>
    </recommendedName>
</protein>
<evidence type="ECO:0000256" key="1">
    <source>
        <dbReference type="PROSITE-ProRule" id="PRU00339"/>
    </source>
</evidence>
<dbReference type="SUPFAM" id="SSF48452">
    <property type="entry name" value="TPR-like"/>
    <property type="match status" value="1"/>
</dbReference>
<evidence type="ECO:0000313" key="4">
    <source>
        <dbReference type="Proteomes" id="UP001382455"/>
    </source>
</evidence>
<evidence type="ECO:0008006" key="5">
    <source>
        <dbReference type="Google" id="ProtNLM"/>
    </source>
</evidence>
<comment type="caution">
    <text evidence="3">The sequence shown here is derived from an EMBL/GenBank/DDBJ whole genome shotgun (WGS) entry which is preliminary data.</text>
</comment>
<keyword evidence="1" id="KW-0802">TPR repeat</keyword>
<feature type="chain" id="PRO_5045766144" description="Adenine DNA methylase" evidence="2">
    <location>
        <begin position="22"/>
        <end position="468"/>
    </location>
</feature>
<keyword evidence="2" id="KW-0732">Signal</keyword>
<name>A0ABU8EYM2_9GAMM</name>